<accession>A0A2S0RE14</accession>
<evidence type="ECO:0000256" key="5">
    <source>
        <dbReference type="ARBA" id="ARBA00022679"/>
    </source>
</evidence>
<dbReference type="Gene3D" id="3.30.450.20">
    <property type="entry name" value="PAS domain"/>
    <property type="match status" value="5"/>
</dbReference>
<feature type="domain" description="PAS" evidence="14">
    <location>
        <begin position="599"/>
        <end position="669"/>
    </location>
</feature>
<dbReference type="Gene3D" id="3.30.565.10">
    <property type="entry name" value="Histidine kinase-like ATPase, C-terminal domain"/>
    <property type="match status" value="1"/>
</dbReference>
<dbReference type="PANTHER" id="PTHR42878:SF7">
    <property type="entry name" value="SENSOR HISTIDINE KINASE GLRK"/>
    <property type="match status" value="1"/>
</dbReference>
<dbReference type="EC" id="2.7.13.3" evidence="3"/>
<dbReference type="PRINTS" id="PR00344">
    <property type="entry name" value="BCTRLSENSOR"/>
</dbReference>
<dbReference type="RefSeq" id="WP_108370500.1">
    <property type="nucleotide sequence ID" value="NZ_CP028811.1"/>
</dbReference>
<evidence type="ECO:0000256" key="1">
    <source>
        <dbReference type="ARBA" id="ARBA00000085"/>
    </source>
</evidence>
<dbReference type="Pfam" id="PF13185">
    <property type="entry name" value="GAF_2"/>
    <property type="match status" value="2"/>
</dbReference>
<dbReference type="Gene3D" id="1.10.287.130">
    <property type="match status" value="1"/>
</dbReference>
<reference evidence="15 16" key="1">
    <citation type="submission" date="2018-04" db="EMBL/GenBank/DDBJ databases">
        <title>Genome sequencing of Flavobacterium sp. HYN0048.</title>
        <authorList>
            <person name="Yi H."/>
            <person name="Baek C."/>
        </authorList>
    </citation>
    <scope>NUCLEOTIDE SEQUENCE [LARGE SCALE GENOMIC DNA]</scope>
    <source>
        <strain evidence="15 16">HYN0048</strain>
    </source>
</reference>
<proteinExistence type="predicted"/>
<comment type="catalytic activity">
    <reaction evidence="1">
        <text>ATP + protein L-histidine = ADP + protein N-phospho-L-histidine.</text>
        <dbReference type="EC" id="2.7.13.3"/>
    </reaction>
</comment>
<dbReference type="GO" id="GO:0030295">
    <property type="term" value="F:protein kinase activator activity"/>
    <property type="evidence" value="ECO:0007669"/>
    <property type="project" value="TreeGrafter"/>
</dbReference>
<evidence type="ECO:0000259" key="13">
    <source>
        <dbReference type="PROSITE" id="PS50109"/>
    </source>
</evidence>
<dbReference type="Proteomes" id="UP000244193">
    <property type="component" value="Chromosome"/>
</dbReference>
<evidence type="ECO:0000259" key="14">
    <source>
        <dbReference type="PROSITE" id="PS50112"/>
    </source>
</evidence>
<dbReference type="InterPro" id="IPR005467">
    <property type="entry name" value="His_kinase_dom"/>
</dbReference>
<evidence type="ECO:0000256" key="7">
    <source>
        <dbReference type="ARBA" id="ARBA00022741"/>
    </source>
</evidence>
<evidence type="ECO:0000256" key="3">
    <source>
        <dbReference type="ARBA" id="ARBA00012438"/>
    </source>
</evidence>
<dbReference type="SMART" id="SM00065">
    <property type="entry name" value="GAF"/>
    <property type="match status" value="2"/>
</dbReference>
<dbReference type="OrthoDB" id="9811889at2"/>
<evidence type="ECO:0000313" key="16">
    <source>
        <dbReference type="Proteomes" id="UP000244193"/>
    </source>
</evidence>
<dbReference type="Pfam" id="PF08447">
    <property type="entry name" value="PAS_3"/>
    <property type="match status" value="1"/>
</dbReference>
<dbReference type="GO" id="GO:0000156">
    <property type="term" value="F:phosphorelay response regulator activity"/>
    <property type="evidence" value="ECO:0007669"/>
    <property type="project" value="TreeGrafter"/>
</dbReference>
<dbReference type="KEGG" id="fmg:HYN48_07385"/>
<evidence type="ECO:0000256" key="11">
    <source>
        <dbReference type="ARBA" id="ARBA00023012"/>
    </source>
</evidence>
<feature type="domain" description="Histidine kinase" evidence="13">
    <location>
        <begin position="1000"/>
        <end position="1212"/>
    </location>
</feature>
<dbReference type="SMART" id="SM00387">
    <property type="entry name" value="HATPase_c"/>
    <property type="match status" value="1"/>
</dbReference>
<dbReference type="SUPFAM" id="SSF55785">
    <property type="entry name" value="PYP-like sensor domain (PAS domain)"/>
    <property type="match status" value="5"/>
</dbReference>
<dbReference type="GO" id="GO:0016020">
    <property type="term" value="C:membrane"/>
    <property type="evidence" value="ECO:0007669"/>
    <property type="project" value="UniProtKB-SubCell"/>
</dbReference>
<dbReference type="EMBL" id="CP028811">
    <property type="protein sequence ID" value="AWA29916.1"/>
    <property type="molecule type" value="Genomic_DNA"/>
</dbReference>
<keyword evidence="5" id="KW-0808">Transferase</keyword>
<sequence length="1222" mass="139319">MPSYPESVNVLPEGIQTLDRSWRYVYMNDEAIRQSGKRSEELIGRKMTVVFPGIDETPLFKNLLLAMDLRMASRFENLFTYSDGQTAWYDIRVQPSEEGISIYSVDITARKEYEAKLKRANGLYAFLTQISRNISTVADEKELFHDCCHLALRFGNFTMAWIGMYNDGSETLTMVDQSGIPEKDLPLFTEALSHTNPQFSHILHSGEYYISLDIQQEAGLEPWRFYAAKNGVRSCILLPLRKAGVVAGLLNLYSTEIRYTDEDLALLHQLTDQISRALDIFDKVRKQQQMQDELAANESRFRHTLDNMLEGAQIHNFEWRYLYANDALVASSTYTKEKLIGRSLLDVYPGIEQTELFKVLEHCMTHRVSRKYETEFVFPDGSEAYFELSIQPIPEGLFILSFNRTEEMRNREKLIKVNRLYAFNSAINQNIVHVEEEQELLDNTCRIAAEIGKFTLAWVKVVENKHLRRVSLAGTENDPYPEIHELRLPVDHPDLVNTPIGKVMETGRYWAINDITADPMMAAWQDRLLDCGIRSAIFLPIKRFGKVLGIIGLHAPIIDFFDAEEIALLEEAAEDISFAMENFEKARKHREAELLIERNERRFRALIEKSSDIKTLATRSGELLYGSPAFTKVLGYRPDEYLHTSLFDLIHPDDLPAFTEKCNKILEQPGASYLFLQRRRHREGHWLWCEGTVTNLLEEPGVMAMVSNFRNVTPAVEAREKHDFDNSNLDALINNTNDLMWSLDRDYRLITSNAPFDELVKKVRGTAFERGENVLSNAGKGRAERFKGYYDRAFSGEVFSVIEHTLSPNDLWSEISFYPIRAGSDIIGTACHSRNITDRIRTEHLLRRSELFSRGILDSLSAHIAVINSSGDIITVNESWRSFTRQDPDTLLSHTAEGSNYFTACQEAVAAGNADAETVLAHIMDILSGNIRDFYHEYKCTAKPGDRWFSMLVRKFEDDETMIVISHQDITARKLVENQLVMNNESLIKTNNELDRFVYSVSHDLRSPLTSVLGLAGLIEAESNEPDTIVHINMIRNSITRLDNFIRNILNYSRNNRTEVSIAYIPLQQTVDEAIGLLSGAKESEAIRFETDITETVPFYSDRQRFSTIIENLISNAIKYHKTDGTDKFIRVTAGTCANSLVLRVADNGMGIGARHIPKIFDMFYRVANTANGSGIGLYIVRESVGKMQGTVDVSSEEGKGTCFTIILKNLHHEYDTDNSHP</sequence>
<dbReference type="InterPro" id="IPR013655">
    <property type="entry name" value="PAS_fold_3"/>
</dbReference>
<evidence type="ECO:0000256" key="4">
    <source>
        <dbReference type="ARBA" id="ARBA00022553"/>
    </source>
</evidence>
<dbReference type="InterPro" id="IPR003594">
    <property type="entry name" value="HATPase_dom"/>
</dbReference>
<dbReference type="PROSITE" id="PS50109">
    <property type="entry name" value="HIS_KIN"/>
    <property type="match status" value="1"/>
</dbReference>
<dbReference type="InterPro" id="IPR029016">
    <property type="entry name" value="GAF-like_dom_sf"/>
</dbReference>
<dbReference type="InterPro" id="IPR036890">
    <property type="entry name" value="HATPase_C_sf"/>
</dbReference>
<dbReference type="CDD" id="cd00082">
    <property type="entry name" value="HisKA"/>
    <property type="match status" value="1"/>
</dbReference>
<dbReference type="GO" id="GO:0007234">
    <property type="term" value="P:osmosensory signaling via phosphorelay pathway"/>
    <property type="evidence" value="ECO:0007669"/>
    <property type="project" value="TreeGrafter"/>
</dbReference>
<name>A0A2S0RE14_9FLAO</name>
<dbReference type="CDD" id="cd00130">
    <property type="entry name" value="PAS"/>
    <property type="match status" value="2"/>
</dbReference>
<evidence type="ECO:0000256" key="10">
    <source>
        <dbReference type="ARBA" id="ARBA00022989"/>
    </source>
</evidence>
<dbReference type="GO" id="GO:0000155">
    <property type="term" value="F:phosphorelay sensor kinase activity"/>
    <property type="evidence" value="ECO:0007669"/>
    <property type="project" value="InterPro"/>
</dbReference>
<dbReference type="Pfam" id="PF02518">
    <property type="entry name" value="HATPase_c"/>
    <property type="match status" value="1"/>
</dbReference>
<dbReference type="InterPro" id="IPR050351">
    <property type="entry name" value="BphY/WalK/GraS-like"/>
</dbReference>
<keyword evidence="16" id="KW-1185">Reference proteome</keyword>
<dbReference type="InterPro" id="IPR013656">
    <property type="entry name" value="PAS_4"/>
</dbReference>
<dbReference type="GO" id="GO:0005524">
    <property type="term" value="F:ATP binding"/>
    <property type="evidence" value="ECO:0007669"/>
    <property type="project" value="UniProtKB-KW"/>
</dbReference>
<keyword evidence="12" id="KW-0472">Membrane</keyword>
<dbReference type="Gene3D" id="3.30.450.40">
    <property type="match status" value="2"/>
</dbReference>
<keyword evidence="8" id="KW-0418">Kinase</keyword>
<evidence type="ECO:0000256" key="9">
    <source>
        <dbReference type="ARBA" id="ARBA00022840"/>
    </source>
</evidence>
<evidence type="ECO:0000313" key="15">
    <source>
        <dbReference type="EMBL" id="AWA29916.1"/>
    </source>
</evidence>
<keyword evidence="10" id="KW-1133">Transmembrane helix</keyword>
<evidence type="ECO:0000256" key="8">
    <source>
        <dbReference type="ARBA" id="ARBA00022777"/>
    </source>
</evidence>
<dbReference type="SUPFAM" id="SSF55781">
    <property type="entry name" value="GAF domain-like"/>
    <property type="match status" value="2"/>
</dbReference>
<dbReference type="AlphaFoldDB" id="A0A2S0RE14"/>
<dbReference type="InterPro" id="IPR004358">
    <property type="entry name" value="Sig_transdc_His_kin-like_C"/>
</dbReference>
<dbReference type="SMART" id="SM00091">
    <property type="entry name" value="PAS"/>
    <property type="match status" value="5"/>
</dbReference>
<evidence type="ECO:0000256" key="6">
    <source>
        <dbReference type="ARBA" id="ARBA00022692"/>
    </source>
</evidence>
<dbReference type="Pfam" id="PF13426">
    <property type="entry name" value="PAS_9"/>
    <property type="match status" value="2"/>
</dbReference>
<keyword evidence="9" id="KW-0067">ATP-binding</keyword>
<keyword evidence="6" id="KW-0812">Transmembrane</keyword>
<comment type="subcellular location">
    <subcellularLocation>
        <location evidence="2">Membrane</location>
        <topology evidence="2">Multi-pass membrane protein</topology>
    </subcellularLocation>
</comment>
<keyword evidence="7" id="KW-0547">Nucleotide-binding</keyword>
<dbReference type="SMART" id="SM00388">
    <property type="entry name" value="HisKA"/>
    <property type="match status" value="1"/>
</dbReference>
<keyword evidence="11" id="KW-0902">Two-component regulatory system</keyword>
<feature type="domain" description="PAS" evidence="14">
    <location>
        <begin position="297"/>
        <end position="367"/>
    </location>
</feature>
<gene>
    <name evidence="15" type="ORF">HYN48_07385</name>
</gene>
<organism evidence="15 16">
    <name type="scientific">Flavobacterium magnum</name>
    <dbReference type="NCBI Taxonomy" id="2162713"/>
    <lineage>
        <taxon>Bacteria</taxon>
        <taxon>Pseudomonadati</taxon>
        <taxon>Bacteroidota</taxon>
        <taxon>Flavobacteriia</taxon>
        <taxon>Flavobacteriales</taxon>
        <taxon>Flavobacteriaceae</taxon>
        <taxon>Flavobacterium</taxon>
    </lineage>
</organism>
<dbReference type="InterPro" id="IPR003661">
    <property type="entry name" value="HisK_dim/P_dom"/>
</dbReference>
<evidence type="ECO:0000256" key="2">
    <source>
        <dbReference type="ARBA" id="ARBA00004141"/>
    </source>
</evidence>
<dbReference type="PANTHER" id="PTHR42878">
    <property type="entry name" value="TWO-COMPONENT HISTIDINE KINASE"/>
    <property type="match status" value="1"/>
</dbReference>
<evidence type="ECO:0000256" key="12">
    <source>
        <dbReference type="ARBA" id="ARBA00023136"/>
    </source>
</evidence>
<dbReference type="CDD" id="cd00075">
    <property type="entry name" value="HATPase"/>
    <property type="match status" value="1"/>
</dbReference>
<protein>
    <recommendedName>
        <fullName evidence="3">histidine kinase</fullName>
        <ecNumber evidence="3">2.7.13.3</ecNumber>
    </recommendedName>
</protein>
<dbReference type="InterPro" id="IPR035965">
    <property type="entry name" value="PAS-like_dom_sf"/>
</dbReference>
<dbReference type="NCBIfam" id="TIGR00229">
    <property type="entry name" value="sensory_box"/>
    <property type="match status" value="3"/>
</dbReference>
<dbReference type="InterPro" id="IPR036097">
    <property type="entry name" value="HisK_dim/P_sf"/>
</dbReference>
<dbReference type="SUPFAM" id="SSF55874">
    <property type="entry name" value="ATPase domain of HSP90 chaperone/DNA topoisomerase II/histidine kinase"/>
    <property type="match status" value="1"/>
</dbReference>
<dbReference type="Pfam" id="PF08448">
    <property type="entry name" value="PAS_4"/>
    <property type="match status" value="2"/>
</dbReference>
<dbReference type="InterPro" id="IPR000014">
    <property type="entry name" value="PAS"/>
</dbReference>
<dbReference type="PROSITE" id="PS50112">
    <property type="entry name" value="PAS"/>
    <property type="match status" value="2"/>
</dbReference>
<keyword evidence="4" id="KW-0597">Phosphoprotein</keyword>
<dbReference type="InterPro" id="IPR003018">
    <property type="entry name" value="GAF"/>
</dbReference>
<dbReference type="Pfam" id="PF00512">
    <property type="entry name" value="HisKA"/>
    <property type="match status" value="1"/>
</dbReference>
<dbReference type="SUPFAM" id="SSF47384">
    <property type="entry name" value="Homodimeric domain of signal transducing histidine kinase"/>
    <property type="match status" value="1"/>
</dbReference>